<gene>
    <name evidence="2" type="ORF">COLO4_33475</name>
</gene>
<dbReference type="Proteomes" id="UP000187203">
    <property type="component" value="Unassembled WGS sequence"/>
</dbReference>
<dbReference type="AlphaFoldDB" id="A0A1R3GTA1"/>
<evidence type="ECO:0000313" key="2">
    <source>
        <dbReference type="EMBL" id="OMO61302.1"/>
    </source>
</evidence>
<protein>
    <submittedName>
        <fullName evidence="2">Uncharacterized protein</fullName>
    </submittedName>
</protein>
<evidence type="ECO:0000313" key="3">
    <source>
        <dbReference type="Proteomes" id="UP000187203"/>
    </source>
</evidence>
<evidence type="ECO:0000256" key="1">
    <source>
        <dbReference type="SAM" id="MobiDB-lite"/>
    </source>
</evidence>
<organism evidence="2 3">
    <name type="scientific">Corchorus olitorius</name>
    <dbReference type="NCBI Taxonomy" id="93759"/>
    <lineage>
        <taxon>Eukaryota</taxon>
        <taxon>Viridiplantae</taxon>
        <taxon>Streptophyta</taxon>
        <taxon>Embryophyta</taxon>
        <taxon>Tracheophyta</taxon>
        <taxon>Spermatophyta</taxon>
        <taxon>Magnoliopsida</taxon>
        <taxon>eudicotyledons</taxon>
        <taxon>Gunneridae</taxon>
        <taxon>Pentapetalae</taxon>
        <taxon>rosids</taxon>
        <taxon>malvids</taxon>
        <taxon>Malvales</taxon>
        <taxon>Malvaceae</taxon>
        <taxon>Grewioideae</taxon>
        <taxon>Apeibeae</taxon>
        <taxon>Corchorus</taxon>
    </lineage>
</organism>
<keyword evidence="3" id="KW-1185">Reference proteome</keyword>
<feature type="region of interest" description="Disordered" evidence="1">
    <location>
        <begin position="1"/>
        <end position="36"/>
    </location>
</feature>
<reference evidence="3" key="1">
    <citation type="submission" date="2013-09" db="EMBL/GenBank/DDBJ databases">
        <title>Corchorus olitorius genome sequencing.</title>
        <authorList>
            <person name="Alam M."/>
            <person name="Haque M.S."/>
            <person name="Islam M.S."/>
            <person name="Emdad E.M."/>
            <person name="Islam M.M."/>
            <person name="Ahmed B."/>
            <person name="Halim A."/>
            <person name="Hossen Q.M.M."/>
            <person name="Hossain M.Z."/>
            <person name="Ahmed R."/>
            <person name="Khan M.M."/>
            <person name="Islam R."/>
            <person name="Rashid M.M."/>
            <person name="Khan S.A."/>
            <person name="Rahman M.S."/>
            <person name="Alam M."/>
            <person name="Yahiya A.S."/>
            <person name="Khan M.S."/>
            <person name="Azam M.S."/>
            <person name="Haque T."/>
            <person name="Lashkar M.Z.H."/>
            <person name="Akhand A.I."/>
            <person name="Morshed G."/>
            <person name="Roy S."/>
            <person name="Uddin K.S."/>
            <person name="Rabeya T."/>
            <person name="Hossain A.S."/>
            <person name="Chowdhury A."/>
            <person name="Snigdha A.R."/>
            <person name="Mortoza M.S."/>
            <person name="Matin S.A."/>
            <person name="Hoque S.M.E."/>
            <person name="Islam M.K."/>
            <person name="Roy D.K."/>
            <person name="Haider R."/>
            <person name="Moosa M.M."/>
            <person name="Elias S.M."/>
            <person name="Hasan A.M."/>
            <person name="Jahan S."/>
            <person name="Shafiuddin M."/>
            <person name="Mahmood N."/>
            <person name="Shommy N.S."/>
        </authorList>
    </citation>
    <scope>NUCLEOTIDE SEQUENCE [LARGE SCALE GENOMIC DNA]</scope>
    <source>
        <strain evidence="3">cv. O-4</strain>
    </source>
</reference>
<accession>A0A1R3GTA1</accession>
<comment type="caution">
    <text evidence="2">The sequence shown here is derived from an EMBL/GenBank/DDBJ whole genome shotgun (WGS) entry which is preliminary data.</text>
</comment>
<dbReference type="EMBL" id="AWUE01021700">
    <property type="protein sequence ID" value="OMO61302.1"/>
    <property type="molecule type" value="Genomic_DNA"/>
</dbReference>
<name>A0A1R3GTA1_9ROSI</name>
<proteinExistence type="predicted"/>
<sequence length="36" mass="4046">MAPNRVQKKPLSANGPNRVPKKLFSDNEVLPSNRNQ</sequence>